<dbReference type="Pfam" id="PF13472">
    <property type="entry name" value="Lipase_GDSL_2"/>
    <property type="match status" value="1"/>
</dbReference>
<dbReference type="CDD" id="cd01838">
    <property type="entry name" value="Isoamyl_acetate_hydrolase_like"/>
    <property type="match status" value="1"/>
</dbReference>
<feature type="domain" description="SGNH hydrolase-type esterase" evidence="1">
    <location>
        <begin position="15"/>
        <end position="200"/>
    </location>
</feature>
<evidence type="ECO:0000259" key="1">
    <source>
        <dbReference type="Pfam" id="PF13472"/>
    </source>
</evidence>
<dbReference type="Proteomes" id="UP001162031">
    <property type="component" value="Unassembled WGS sequence"/>
</dbReference>
<gene>
    <name evidence="2" type="ORF">HBR001_LOCUS7906</name>
</gene>
<proteinExistence type="predicted"/>
<dbReference type="PANTHER" id="PTHR14209">
    <property type="entry name" value="ISOAMYL ACETATE-HYDROLYZING ESTERASE 1"/>
    <property type="match status" value="1"/>
</dbReference>
<organism evidence="2 3">
    <name type="scientific">Hyaloperonospora brassicae</name>
    <name type="common">Brassica downy mildew</name>
    <name type="synonym">Peronospora brassicae</name>
    <dbReference type="NCBI Taxonomy" id="162125"/>
    <lineage>
        <taxon>Eukaryota</taxon>
        <taxon>Sar</taxon>
        <taxon>Stramenopiles</taxon>
        <taxon>Oomycota</taxon>
        <taxon>Peronosporomycetes</taxon>
        <taxon>Peronosporales</taxon>
        <taxon>Peronosporaceae</taxon>
        <taxon>Hyaloperonospora</taxon>
    </lineage>
</organism>
<dbReference type="InterPro" id="IPR013830">
    <property type="entry name" value="SGNH_hydro"/>
</dbReference>
<dbReference type="AlphaFoldDB" id="A0AAV0UVI1"/>
<sequence>MGLTQSSERRPVFYFIGDSITQFGSDPDRSGFVTLLQNHHVRAVDCVNRGLSGYNTKWVLKHAMPIYANELQNEYSASFVTVFLGANDAVLEHGPGAAQYVSLEDYRANLHKIVQTVRPLLAPRGQVLLITPPCVIDSARQKDRSNASAAKYAKACVEVAASENVHVLDLHTYFNTTYPDECVRKTYFVDGLHFSDKGNQEVGKLLGVAINGMFGKDELAQFDKWQLPDWKDLVQCAEAESQ</sequence>
<reference evidence="2" key="1">
    <citation type="submission" date="2022-12" db="EMBL/GenBank/DDBJ databases">
        <authorList>
            <person name="Webb A."/>
        </authorList>
    </citation>
    <scope>NUCLEOTIDE SEQUENCE</scope>
    <source>
        <strain evidence="2">Hp1</strain>
    </source>
</reference>
<keyword evidence="3" id="KW-1185">Reference proteome</keyword>
<evidence type="ECO:0000313" key="2">
    <source>
        <dbReference type="EMBL" id="CAI5739690.1"/>
    </source>
</evidence>
<dbReference type="PANTHER" id="PTHR14209:SF19">
    <property type="entry name" value="ISOAMYL ACETATE-HYDROLYZING ESTERASE 1 HOMOLOG"/>
    <property type="match status" value="1"/>
</dbReference>
<dbReference type="InterPro" id="IPR036514">
    <property type="entry name" value="SGNH_hydro_sf"/>
</dbReference>
<dbReference type="EMBL" id="CANTFL010001427">
    <property type="protein sequence ID" value="CAI5739690.1"/>
    <property type="molecule type" value="Genomic_DNA"/>
</dbReference>
<dbReference type="InterPro" id="IPR045136">
    <property type="entry name" value="Iah1-like"/>
</dbReference>
<dbReference type="SUPFAM" id="SSF52266">
    <property type="entry name" value="SGNH hydrolase"/>
    <property type="match status" value="1"/>
</dbReference>
<comment type="caution">
    <text evidence="2">The sequence shown here is derived from an EMBL/GenBank/DDBJ whole genome shotgun (WGS) entry which is preliminary data.</text>
</comment>
<protein>
    <recommendedName>
        <fullName evidence="1">SGNH hydrolase-type esterase domain-containing protein</fullName>
    </recommendedName>
</protein>
<dbReference type="Gene3D" id="3.40.50.1110">
    <property type="entry name" value="SGNH hydrolase"/>
    <property type="match status" value="1"/>
</dbReference>
<name>A0AAV0UVI1_HYABA</name>
<accession>A0AAV0UVI1</accession>
<evidence type="ECO:0000313" key="3">
    <source>
        <dbReference type="Proteomes" id="UP001162031"/>
    </source>
</evidence>